<sequence>MERPQVAPTCLGYSNIRELRLRWSLLVHRPAVNGHLGHGIVEERSEASHWQVPLGLASQLGSISMTPFPICARMSSE</sequence>
<accession>A0A8H6VMG6</accession>
<proteinExistence type="predicted"/>
<gene>
    <name evidence="1" type="ORF">HII31_01640</name>
</gene>
<dbReference type="EMBL" id="JABCIY010000019">
    <property type="protein sequence ID" value="KAF7197215.1"/>
    <property type="molecule type" value="Genomic_DNA"/>
</dbReference>
<dbReference type="OrthoDB" id="10627235at2759"/>
<name>A0A8H6VMG6_9PEZI</name>
<keyword evidence="2" id="KW-1185">Reference proteome</keyword>
<comment type="caution">
    <text evidence="1">The sequence shown here is derived from an EMBL/GenBank/DDBJ whole genome shotgun (WGS) entry which is preliminary data.</text>
</comment>
<dbReference type="AlphaFoldDB" id="A0A8H6VMG6"/>
<reference evidence="1" key="1">
    <citation type="submission" date="2020-04" db="EMBL/GenBank/DDBJ databases">
        <title>Draft genome resource of the tomato pathogen Pseudocercospora fuligena.</title>
        <authorList>
            <person name="Zaccaron A."/>
        </authorList>
    </citation>
    <scope>NUCLEOTIDE SEQUENCE</scope>
    <source>
        <strain evidence="1">PF001</strain>
    </source>
</reference>
<evidence type="ECO:0000313" key="2">
    <source>
        <dbReference type="Proteomes" id="UP000660729"/>
    </source>
</evidence>
<organism evidence="1 2">
    <name type="scientific">Pseudocercospora fuligena</name>
    <dbReference type="NCBI Taxonomy" id="685502"/>
    <lineage>
        <taxon>Eukaryota</taxon>
        <taxon>Fungi</taxon>
        <taxon>Dikarya</taxon>
        <taxon>Ascomycota</taxon>
        <taxon>Pezizomycotina</taxon>
        <taxon>Dothideomycetes</taxon>
        <taxon>Dothideomycetidae</taxon>
        <taxon>Mycosphaerellales</taxon>
        <taxon>Mycosphaerellaceae</taxon>
        <taxon>Pseudocercospora</taxon>
    </lineage>
</organism>
<dbReference type="Proteomes" id="UP000660729">
    <property type="component" value="Unassembled WGS sequence"/>
</dbReference>
<protein>
    <submittedName>
        <fullName evidence="1">Uncharacterized protein</fullName>
    </submittedName>
</protein>
<evidence type="ECO:0000313" key="1">
    <source>
        <dbReference type="EMBL" id="KAF7197215.1"/>
    </source>
</evidence>